<dbReference type="STRING" id="307972.A0A2G8K4W1"/>
<feature type="region of interest" description="Disordered" evidence="1">
    <location>
        <begin position="81"/>
        <end position="104"/>
    </location>
</feature>
<feature type="region of interest" description="Disordered" evidence="1">
    <location>
        <begin position="204"/>
        <end position="226"/>
    </location>
</feature>
<sequence length="381" mass="41392">MYYEDRVSTIHGIWFYNKDLCLNVTRSLEQLVYKLSVRAQKGPKQRTKSLGDSTRPLAQKKQEGETKGSIDIMQMLSKAQHEYNQTKTVSTKDVGKPIPQSEPQVIRPIPVKVDGQNASGDGSLTVVQVKGQQHEITQPRTGPPKFKRSVSVQERSKEDDVKSGEVLPLLQRLFSQSDASQVQVASTSGDMMKTVESLERLHVADIEGGDSSRTDPSGSESGKKPIDSLLQMLSYNEEQTKRSPLTPEALQKPTGFSNVAAGTTGHTVEPQLISHEAPHRIASKGLNPLVMKPVKTMSQQAVSLPGLSRGTASSNSMAISPDFGAGGDAGTSLTMLGQASPTEGAVVVRNIFYPKLCCLCLLNWSQCSSFVSESLFEFVRG</sequence>
<gene>
    <name evidence="2" type="ORF">BSL78_20117</name>
</gene>
<reference evidence="2 3" key="1">
    <citation type="journal article" date="2017" name="PLoS Biol.">
        <title>The sea cucumber genome provides insights into morphological evolution and visceral regeneration.</title>
        <authorList>
            <person name="Zhang X."/>
            <person name="Sun L."/>
            <person name="Yuan J."/>
            <person name="Sun Y."/>
            <person name="Gao Y."/>
            <person name="Zhang L."/>
            <person name="Li S."/>
            <person name="Dai H."/>
            <person name="Hamel J.F."/>
            <person name="Liu C."/>
            <person name="Yu Y."/>
            <person name="Liu S."/>
            <person name="Lin W."/>
            <person name="Guo K."/>
            <person name="Jin S."/>
            <person name="Xu P."/>
            <person name="Storey K.B."/>
            <person name="Huan P."/>
            <person name="Zhang T."/>
            <person name="Zhou Y."/>
            <person name="Zhang J."/>
            <person name="Lin C."/>
            <person name="Li X."/>
            <person name="Xing L."/>
            <person name="Huo D."/>
            <person name="Sun M."/>
            <person name="Wang L."/>
            <person name="Mercier A."/>
            <person name="Li F."/>
            <person name="Yang H."/>
            <person name="Xiang J."/>
        </authorList>
    </citation>
    <scope>NUCLEOTIDE SEQUENCE [LARGE SCALE GENOMIC DNA]</scope>
    <source>
        <strain evidence="2">Shaxun</strain>
        <tissue evidence="2">Muscle</tissue>
    </source>
</reference>
<proteinExistence type="predicted"/>
<feature type="region of interest" description="Disordered" evidence="1">
    <location>
        <begin position="133"/>
        <end position="162"/>
    </location>
</feature>
<dbReference type="Proteomes" id="UP000230750">
    <property type="component" value="Unassembled WGS sequence"/>
</dbReference>
<feature type="region of interest" description="Disordered" evidence="1">
    <location>
        <begin position="42"/>
        <end position="69"/>
    </location>
</feature>
<evidence type="ECO:0000313" key="2">
    <source>
        <dbReference type="EMBL" id="PIK43032.1"/>
    </source>
</evidence>
<evidence type="ECO:0000256" key="1">
    <source>
        <dbReference type="SAM" id="MobiDB-lite"/>
    </source>
</evidence>
<dbReference type="AlphaFoldDB" id="A0A2G8K4W1"/>
<keyword evidence="3" id="KW-1185">Reference proteome</keyword>
<feature type="compositionally biased region" description="Basic and acidic residues" evidence="1">
    <location>
        <begin position="204"/>
        <end position="213"/>
    </location>
</feature>
<evidence type="ECO:0000313" key="3">
    <source>
        <dbReference type="Proteomes" id="UP000230750"/>
    </source>
</evidence>
<organism evidence="2 3">
    <name type="scientific">Stichopus japonicus</name>
    <name type="common">Sea cucumber</name>
    <dbReference type="NCBI Taxonomy" id="307972"/>
    <lineage>
        <taxon>Eukaryota</taxon>
        <taxon>Metazoa</taxon>
        <taxon>Echinodermata</taxon>
        <taxon>Eleutherozoa</taxon>
        <taxon>Echinozoa</taxon>
        <taxon>Holothuroidea</taxon>
        <taxon>Aspidochirotacea</taxon>
        <taxon>Aspidochirotida</taxon>
        <taxon>Stichopodidae</taxon>
        <taxon>Apostichopus</taxon>
    </lineage>
</organism>
<comment type="caution">
    <text evidence="2">The sequence shown here is derived from an EMBL/GenBank/DDBJ whole genome shotgun (WGS) entry which is preliminary data.</text>
</comment>
<protein>
    <submittedName>
        <fullName evidence="2">Putative mRNA-decapping enzyme 1B</fullName>
    </submittedName>
</protein>
<feature type="compositionally biased region" description="Polar residues" evidence="1">
    <location>
        <begin position="82"/>
        <end position="91"/>
    </location>
</feature>
<name>A0A2G8K4W1_STIJA</name>
<accession>A0A2G8K4W1</accession>
<dbReference type="EMBL" id="MRZV01000882">
    <property type="protein sequence ID" value="PIK43032.1"/>
    <property type="molecule type" value="Genomic_DNA"/>
</dbReference>
<dbReference type="OrthoDB" id="440673at2759"/>